<feature type="signal peptide" evidence="3">
    <location>
        <begin position="1"/>
        <end position="20"/>
    </location>
</feature>
<evidence type="ECO:0000313" key="5">
    <source>
        <dbReference type="Proteomes" id="UP000188533"/>
    </source>
</evidence>
<dbReference type="Proteomes" id="UP000188533">
    <property type="component" value="Unassembled WGS sequence"/>
</dbReference>
<dbReference type="Gene3D" id="2.40.40.10">
    <property type="entry name" value="RlpA-like domain"/>
    <property type="match status" value="1"/>
</dbReference>
<keyword evidence="1 3" id="KW-0732">Signal</keyword>
<name>A0A1Q3ERC0_LENED</name>
<dbReference type="SUPFAM" id="SSF50685">
    <property type="entry name" value="Barwin-like endoglucanases"/>
    <property type="match status" value="1"/>
</dbReference>
<dbReference type="STRING" id="5353.A0A1Q3ERC0"/>
<dbReference type="PANTHER" id="PTHR31836:SF24">
    <property type="entry name" value="RLPA-LIKE PROTEIN DOUBLE-PSI BETA-BARREL DOMAIN-CONTAINING PROTEIN"/>
    <property type="match status" value="1"/>
</dbReference>
<gene>
    <name evidence="4" type="ORF">LENED_011903</name>
</gene>
<protein>
    <submittedName>
        <fullName evidence="4">Non-catalytic module family EXPN protein</fullName>
    </submittedName>
</protein>
<comment type="caution">
    <text evidence="4">The sequence shown here is derived from an EMBL/GenBank/DDBJ whole genome shotgun (WGS) entry which is preliminary data.</text>
</comment>
<evidence type="ECO:0000256" key="2">
    <source>
        <dbReference type="SAM" id="MobiDB-lite"/>
    </source>
</evidence>
<organism evidence="4 5">
    <name type="scientific">Lentinula edodes</name>
    <name type="common">Shiitake mushroom</name>
    <name type="synonym">Lentinus edodes</name>
    <dbReference type="NCBI Taxonomy" id="5353"/>
    <lineage>
        <taxon>Eukaryota</taxon>
        <taxon>Fungi</taxon>
        <taxon>Dikarya</taxon>
        <taxon>Basidiomycota</taxon>
        <taxon>Agaricomycotina</taxon>
        <taxon>Agaricomycetes</taxon>
        <taxon>Agaricomycetidae</taxon>
        <taxon>Agaricales</taxon>
        <taxon>Marasmiineae</taxon>
        <taxon>Omphalotaceae</taxon>
        <taxon>Lentinula</taxon>
    </lineage>
</organism>
<feature type="chain" id="PRO_5013292628" evidence="3">
    <location>
        <begin position="21"/>
        <end position="294"/>
    </location>
</feature>
<accession>A0A1Q3ERC0</accession>
<dbReference type="AlphaFoldDB" id="A0A1Q3ERC0"/>
<dbReference type="InterPro" id="IPR036908">
    <property type="entry name" value="RlpA-like_sf"/>
</dbReference>
<evidence type="ECO:0000256" key="1">
    <source>
        <dbReference type="ARBA" id="ARBA00022729"/>
    </source>
</evidence>
<keyword evidence="5" id="KW-1185">Reference proteome</keyword>
<sequence>MFSFSLVAAVIALSAISTSARVTPRHRILPRVNTPSTYDTAILEAYFTYHARYLALGCQYNHGNDFFDACCHPLLQNETLSDLEARCTPDPTVLSSVSASLEGYTSTSSSWSSTADVTPTTDVVQAAAPTTTWSSSSSDTWTPDTWTSSSDAWTSSSDTWTSSSDTWTSSSDTWTSSSDTWTSTSSAVSASSTANVNTGGFGTFFYQNGVAGACGTVHSDYDFVLAMDSAIYSADLCGKSVTITNTDTGASVTAVVADECPTCINANSIDMSLGAFLTIGALATGQLNIEWYYS</sequence>
<dbReference type="InterPro" id="IPR051477">
    <property type="entry name" value="Expansin_CellWall"/>
</dbReference>
<evidence type="ECO:0000256" key="3">
    <source>
        <dbReference type="SAM" id="SignalP"/>
    </source>
</evidence>
<dbReference type="PANTHER" id="PTHR31836">
    <property type="match status" value="1"/>
</dbReference>
<feature type="region of interest" description="Disordered" evidence="2">
    <location>
        <begin position="134"/>
        <end position="171"/>
    </location>
</feature>
<proteinExistence type="predicted"/>
<reference evidence="4 5" key="2">
    <citation type="submission" date="2017-02" db="EMBL/GenBank/DDBJ databases">
        <title>A genome survey and senescence transcriptome analysis in Lentinula edodes.</title>
        <authorList>
            <person name="Sakamoto Y."/>
            <person name="Nakade K."/>
            <person name="Sato S."/>
            <person name="Yoshida Y."/>
            <person name="Miyazaki K."/>
            <person name="Natsume S."/>
            <person name="Konno N."/>
        </authorList>
    </citation>
    <scope>NUCLEOTIDE SEQUENCE [LARGE SCALE GENOMIC DNA]</scope>
    <source>
        <strain evidence="4 5">NBRC 111202</strain>
    </source>
</reference>
<dbReference type="EMBL" id="BDGU01001235">
    <property type="protein sequence ID" value="GAW09722.1"/>
    <property type="molecule type" value="Genomic_DNA"/>
</dbReference>
<dbReference type="CDD" id="cd22191">
    <property type="entry name" value="DPBB_RlpA_EXP_N-like"/>
    <property type="match status" value="1"/>
</dbReference>
<reference evidence="4 5" key="1">
    <citation type="submission" date="2016-08" db="EMBL/GenBank/DDBJ databases">
        <authorList>
            <consortium name="Lentinula edodes genome sequencing consortium"/>
            <person name="Sakamoto Y."/>
            <person name="Nakade K."/>
            <person name="Sato S."/>
            <person name="Yoshida Y."/>
            <person name="Miyazaki K."/>
            <person name="Natsume S."/>
            <person name="Konno N."/>
        </authorList>
    </citation>
    <scope>NUCLEOTIDE SEQUENCE [LARGE SCALE GENOMIC DNA]</scope>
    <source>
        <strain evidence="4 5">NBRC 111202</strain>
    </source>
</reference>
<evidence type="ECO:0000313" key="4">
    <source>
        <dbReference type="EMBL" id="GAW09722.1"/>
    </source>
</evidence>